<dbReference type="Gene3D" id="3.40.190.10">
    <property type="entry name" value="Periplasmic binding protein-like II"/>
    <property type="match status" value="2"/>
</dbReference>
<name>A0A855A4C2_9FIRM</name>
<dbReference type="PANTHER" id="PTHR43649:SF12">
    <property type="entry name" value="DIACETYLCHITOBIOSE BINDING PROTEIN DASA"/>
    <property type="match status" value="1"/>
</dbReference>
<evidence type="ECO:0000313" key="4">
    <source>
        <dbReference type="Proteomes" id="UP000220611"/>
    </source>
</evidence>
<sequence>MKNVRKILCAMLAALVAVSATACSGDGGNGGTASTDSAASGETSSAAAESEPVSIELWFQGAKEDGFLYETAVKALEEYQKVNPNFEVSIMPGGEADVYLQKVLMAAASDDLPEVFSATAFNMTGIPETGVLTDLTEAIDSDSEWSARFTDEAWEKHFQFTDGKKYGVPTQSEIQGWFLNKRLFDEQNLEIPVTYEEWLTCIDKFNEAGIQPIAYGAVDAYSRWGFDIWFWRYGFGDNMDKILSKEMKFADFALPVYQKIDEMAKHNAFPENVSTATCSEAIELFSAGQAAMVTTGSWELENLLKSPEVDNFVFSWGPEFSDSEYDQKVGTKATAWAYWAGKKASESDAKLAAVTEYLKMMSDPVVVTYLTEEKNIITACQYDGDTSELPGLMQSLLEKKDDEYASGGEISGFIDPSFESAYWNSVSAVITQTATPEEAVQQLDDAMAMLS</sequence>
<keyword evidence="2" id="KW-0732">Signal</keyword>
<dbReference type="EMBL" id="NOXF01000007">
    <property type="protein sequence ID" value="PEQ24127.1"/>
    <property type="molecule type" value="Genomic_DNA"/>
</dbReference>
<evidence type="ECO:0000256" key="1">
    <source>
        <dbReference type="SAM" id="MobiDB-lite"/>
    </source>
</evidence>
<dbReference type="OrthoDB" id="41208at2"/>
<feature type="compositionally biased region" description="Low complexity" evidence="1">
    <location>
        <begin position="32"/>
        <end position="47"/>
    </location>
</feature>
<proteinExistence type="predicted"/>
<accession>A0A855A4C2</accession>
<dbReference type="SUPFAM" id="SSF53850">
    <property type="entry name" value="Periplasmic binding protein-like II"/>
    <property type="match status" value="1"/>
</dbReference>
<dbReference type="PROSITE" id="PS51257">
    <property type="entry name" value="PROKAR_LIPOPROTEIN"/>
    <property type="match status" value="1"/>
</dbReference>
<comment type="caution">
    <text evidence="3">The sequence shown here is derived from an EMBL/GenBank/DDBJ whole genome shotgun (WGS) entry which is preliminary data.</text>
</comment>
<evidence type="ECO:0000313" key="3">
    <source>
        <dbReference type="EMBL" id="PEQ24127.1"/>
    </source>
</evidence>
<dbReference type="PANTHER" id="PTHR43649">
    <property type="entry name" value="ARABINOSE-BINDING PROTEIN-RELATED"/>
    <property type="match status" value="1"/>
</dbReference>
<dbReference type="Proteomes" id="UP000220611">
    <property type="component" value="Unassembled WGS sequence"/>
</dbReference>
<evidence type="ECO:0008006" key="5">
    <source>
        <dbReference type="Google" id="ProtNLM"/>
    </source>
</evidence>
<feature type="chain" id="PRO_5032366201" description="ABC transporter, solute-binding protein" evidence="2">
    <location>
        <begin position="23"/>
        <end position="451"/>
    </location>
</feature>
<reference evidence="3 4" key="1">
    <citation type="submission" date="2017-07" db="EMBL/GenBank/DDBJ databases">
        <title>Prevalence of linear plasmids in Cutibacterium (Propionibacterium) acnes isolates obtained from prostatic tissue.</title>
        <authorList>
            <person name="Davidsson S."/>
            <person name="Carlsson J."/>
            <person name="Molling P."/>
            <person name="Andren O."/>
            <person name="Andersson S.-O."/>
            <person name="Brzuszkiewicz E."/>
            <person name="Poehlein A."/>
            <person name="Al-Zeer M."/>
            <person name="Brinkmann V."/>
            <person name="Scavenius C."/>
            <person name="Nazipi S."/>
            <person name="Soderquist B."/>
            <person name="Bruggemann H."/>
        </authorList>
    </citation>
    <scope>NUCLEOTIDE SEQUENCE [LARGE SCALE GENOMIC DNA]</scope>
    <source>
        <strain evidence="3 4">DSM 753</strain>
    </source>
</reference>
<dbReference type="InterPro" id="IPR050490">
    <property type="entry name" value="Bact_solute-bd_prot1"/>
</dbReference>
<dbReference type="AlphaFoldDB" id="A0A855A4C2"/>
<dbReference type="InterPro" id="IPR006059">
    <property type="entry name" value="SBP"/>
</dbReference>
<evidence type="ECO:0000256" key="2">
    <source>
        <dbReference type="SAM" id="SignalP"/>
    </source>
</evidence>
<feature type="region of interest" description="Disordered" evidence="1">
    <location>
        <begin position="25"/>
        <end position="47"/>
    </location>
</feature>
<keyword evidence="4" id="KW-1185">Reference proteome</keyword>
<dbReference type="Pfam" id="PF01547">
    <property type="entry name" value="SBP_bac_1"/>
    <property type="match status" value="1"/>
</dbReference>
<gene>
    <name evidence="3" type="ORF">CH238_09560</name>
</gene>
<organism evidence="3 4">
    <name type="scientific">[Clostridium] leptum DSM 753</name>
    <dbReference type="NCBI Taxonomy" id="428125"/>
    <lineage>
        <taxon>Bacteria</taxon>
        <taxon>Bacillati</taxon>
        <taxon>Bacillota</taxon>
        <taxon>Clostridia</taxon>
        <taxon>Eubacteriales</taxon>
        <taxon>Oscillospiraceae</taxon>
        <taxon>Oscillospiraceae incertae sedis</taxon>
    </lineage>
</organism>
<protein>
    <recommendedName>
        <fullName evidence="5">ABC transporter, solute-binding protein</fullName>
    </recommendedName>
</protein>
<feature type="signal peptide" evidence="2">
    <location>
        <begin position="1"/>
        <end position="22"/>
    </location>
</feature>